<dbReference type="PANTHER" id="PTHR30404">
    <property type="entry name" value="N-ACETYLMURAMOYL-L-ALANINE AMIDASE"/>
    <property type="match status" value="1"/>
</dbReference>
<dbReference type="GO" id="GO:0030288">
    <property type="term" value="C:outer membrane-bounded periplasmic space"/>
    <property type="evidence" value="ECO:0007669"/>
    <property type="project" value="TreeGrafter"/>
</dbReference>
<gene>
    <name evidence="3" type="ORF">MNBD_NITROSPIRAE03-1676</name>
</gene>
<feature type="domain" description="MurNAc-LAA" evidence="2">
    <location>
        <begin position="216"/>
        <end position="371"/>
    </location>
</feature>
<evidence type="ECO:0000313" key="3">
    <source>
        <dbReference type="EMBL" id="VAX34325.1"/>
    </source>
</evidence>
<dbReference type="CDD" id="cd02696">
    <property type="entry name" value="MurNAc-LAA"/>
    <property type="match status" value="1"/>
</dbReference>
<dbReference type="FunFam" id="3.40.630.40:FF:000005">
    <property type="entry name" value="N-acetylmuramoyl-L-alanine amidase (AmiA)"/>
    <property type="match status" value="1"/>
</dbReference>
<organism evidence="3">
    <name type="scientific">hydrothermal vent metagenome</name>
    <dbReference type="NCBI Taxonomy" id="652676"/>
    <lineage>
        <taxon>unclassified sequences</taxon>
        <taxon>metagenomes</taxon>
        <taxon>ecological metagenomes</taxon>
    </lineage>
</organism>
<dbReference type="EMBL" id="UOGI01000292">
    <property type="protein sequence ID" value="VAX34325.1"/>
    <property type="molecule type" value="Genomic_DNA"/>
</dbReference>
<dbReference type="AlphaFoldDB" id="A0A3B1DRB3"/>
<dbReference type="GO" id="GO:0008745">
    <property type="term" value="F:N-acetylmuramoyl-L-alanine amidase activity"/>
    <property type="evidence" value="ECO:0007669"/>
    <property type="project" value="UniProtKB-EC"/>
</dbReference>
<dbReference type="SUPFAM" id="SSF53187">
    <property type="entry name" value="Zn-dependent exopeptidases"/>
    <property type="match status" value="1"/>
</dbReference>
<dbReference type="InterPro" id="IPR050695">
    <property type="entry name" value="N-acetylmuramoyl_amidase_3"/>
</dbReference>
<accession>A0A3B1DRB3</accession>
<proteinExistence type="predicted"/>
<dbReference type="PANTHER" id="PTHR30404:SF0">
    <property type="entry name" value="N-ACETYLMURAMOYL-L-ALANINE AMIDASE AMIC"/>
    <property type="match status" value="1"/>
</dbReference>
<keyword evidence="1 3" id="KW-0378">Hydrolase</keyword>
<dbReference type="SMART" id="SM00646">
    <property type="entry name" value="Ami_3"/>
    <property type="match status" value="1"/>
</dbReference>
<dbReference type="GO" id="GO:0009253">
    <property type="term" value="P:peptidoglycan catabolic process"/>
    <property type="evidence" value="ECO:0007669"/>
    <property type="project" value="InterPro"/>
</dbReference>
<reference evidence="3" key="1">
    <citation type="submission" date="2018-06" db="EMBL/GenBank/DDBJ databases">
        <authorList>
            <person name="Zhirakovskaya E."/>
        </authorList>
    </citation>
    <scope>NUCLEOTIDE SEQUENCE</scope>
</reference>
<evidence type="ECO:0000256" key="1">
    <source>
        <dbReference type="ARBA" id="ARBA00022801"/>
    </source>
</evidence>
<dbReference type="InterPro" id="IPR021731">
    <property type="entry name" value="AMIN_dom"/>
</dbReference>
<name>A0A3B1DRB3_9ZZZZ</name>
<protein>
    <submittedName>
        <fullName evidence="3">N-acetylmuramoyl-L-alanine amidase</fullName>
        <ecNumber evidence="3">3.5.1.28</ecNumber>
    </submittedName>
</protein>
<dbReference type="EC" id="3.5.1.28" evidence="3"/>
<evidence type="ECO:0000259" key="2">
    <source>
        <dbReference type="SMART" id="SM00646"/>
    </source>
</evidence>
<dbReference type="Pfam" id="PF01520">
    <property type="entry name" value="Amidase_3"/>
    <property type="match status" value="1"/>
</dbReference>
<dbReference type="Pfam" id="PF11741">
    <property type="entry name" value="AMIN"/>
    <property type="match status" value="1"/>
</dbReference>
<dbReference type="Gene3D" id="2.60.40.3500">
    <property type="match status" value="1"/>
</dbReference>
<dbReference type="InterPro" id="IPR002508">
    <property type="entry name" value="MurNAc-LAA_cat"/>
</dbReference>
<sequence length="393" mass="44883">MFKWMLKMSKQPFRTGIFAGIFFLLTCIIYFHTPAIAGDVAEVKDIRFNVNGTNTRIVLEFNHLPAYSAHRLKNPDRIYFDLKDVSLSPKTIPLKNLQRGILKKIRIARYSKDTVRVVLELKKLNNYRTFTLESPPRLVVDIGQEKNPFYRERKIVVIDAGHGGYDPGATGPGGLKEKDVTLDIARKLKKILQERYNLEVYLTRNRDIYMGLGKRTAVANKKNADLFVSIHTNASLKRRTGGIETYFLNWTNDTEAMRVAARENAISLEKMKRARSELGTILASLERETKRDKSLRLAHFIQDSLYRRLTRGYRGIESLGVKQALFYVLVDAEMPSVLVEVAFISNPREERLLGSRKFKKTAVEAIASGIYKYILSLPDAPKLAMKQGNLPQL</sequence>
<dbReference type="Gene3D" id="3.40.630.40">
    <property type="entry name" value="Zn-dependent exopeptidases"/>
    <property type="match status" value="1"/>
</dbReference>